<dbReference type="GO" id="GO:0009228">
    <property type="term" value="P:thiamine biosynthetic process"/>
    <property type="evidence" value="ECO:0007669"/>
    <property type="project" value="UniProtKB-KW"/>
</dbReference>
<comment type="similarity">
    <text evidence="10 11">Belongs to the thiamine-phosphate synthase family.</text>
</comment>
<feature type="binding site" evidence="10">
    <location>
        <position position="170"/>
    </location>
    <ligand>
        <name>2-[(2R,5Z)-2-carboxy-4-methylthiazol-5(2H)-ylidene]ethyl phosphate</name>
        <dbReference type="ChEBI" id="CHEBI:62899"/>
    </ligand>
</feature>
<evidence type="ECO:0000256" key="1">
    <source>
        <dbReference type="ARBA" id="ARBA00003814"/>
    </source>
</evidence>
<feature type="binding site" evidence="10">
    <location>
        <position position="76"/>
    </location>
    <ligand>
        <name>Mg(2+)</name>
        <dbReference type="ChEBI" id="CHEBI:18420"/>
    </ligand>
</feature>
<dbReference type="InterPro" id="IPR036206">
    <property type="entry name" value="ThiamineP_synth_sf"/>
</dbReference>
<feature type="binding site" evidence="10">
    <location>
        <begin position="140"/>
        <end position="142"/>
    </location>
    <ligand>
        <name>2-[(2R,5Z)-2-carboxy-4-methylthiazol-5(2H)-ylidene]ethyl phosphate</name>
        <dbReference type="ChEBI" id="CHEBI:62899"/>
    </ligand>
</feature>
<name>A0A9D3AC53_9ACTN</name>
<dbReference type="Pfam" id="PF02581">
    <property type="entry name" value="TMP-TENI"/>
    <property type="match status" value="1"/>
</dbReference>
<dbReference type="EC" id="2.5.1.3" evidence="10"/>
<comment type="catalytic activity">
    <reaction evidence="9 10 11">
        <text>2-[(2R,5Z)-2-carboxy-4-methylthiazol-5(2H)-ylidene]ethyl phosphate + 4-amino-2-methyl-5-(diphosphooxymethyl)pyrimidine + 2 H(+) = thiamine phosphate + CO2 + diphosphate</text>
        <dbReference type="Rhea" id="RHEA:47844"/>
        <dbReference type="ChEBI" id="CHEBI:15378"/>
        <dbReference type="ChEBI" id="CHEBI:16526"/>
        <dbReference type="ChEBI" id="CHEBI:33019"/>
        <dbReference type="ChEBI" id="CHEBI:37575"/>
        <dbReference type="ChEBI" id="CHEBI:57841"/>
        <dbReference type="ChEBI" id="CHEBI:62899"/>
        <dbReference type="EC" id="2.5.1.3"/>
    </reaction>
</comment>
<dbReference type="EMBL" id="DYZL01000033">
    <property type="protein sequence ID" value="HJH42499.1"/>
    <property type="molecule type" value="Genomic_DNA"/>
</dbReference>
<comment type="pathway">
    <text evidence="2 10 12">Cofactor biosynthesis; thiamine diphosphate biosynthesis; thiamine phosphate from 4-amino-2-methyl-5-diphosphomethylpyrimidine and 4-methyl-5-(2-phosphoethyl)-thiazole: step 1/1.</text>
</comment>
<evidence type="ECO:0000256" key="4">
    <source>
        <dbReference type="ARBA" id="ARBA00022723"/>
    </source>
</evidence>
<reference evidence="14" key="1">
    <citation type="journal article" date="2021" name="PeerJ">
        <title>Extensive microbial diversity within the chicken gut microbiome revealed by metagenomics and culture.</title>
        <authorList>
            <person name="Gilroy R."/>
            <person name="Ravi A."/>
            <person name="Getino M."/>
            <person name="Pursley I."/>
            <person name="Horton D.L."/>
            <person name="Alikhan N.F."/>
            <person name="Baker D."/>
            <person name="Gharbi K."/>
            <person name="Hall N."/>
            <person name="Watson M."/>
            <person name="Adriaenssens E.M."/>
            <person name="Foster-Nyarko E."/>
            <person name="Jarju S."/>
            <person name="Secka A."/>
            <person name="Antonio M."/>
            <person name="Oren A."/>
            <person name="Chaudhuri R.R."/>
            <person name="La Ragione R."/>
            <person name="Hildebrand F."/>
            <person name="Pallen M.J."/>
        </authorList>
    </citation>
    <scope>NUCLEOTIDE SEQUENCE</scope>
    <source>
        <strain evidence="14">USAMLcec12-2067</strain>
    </source>
</reference>
<accession>A0A9D3AC53</accession>
<protein>
    <recommendedName>
        <fullName evidence="10">Thiamine-phosphate synthase</fullName>
        <shortName evidence="10">TP synthase</shortName>
        <shortName evidence="10">TPS</shortName>
        <ecNumber evidence="10">2.5.1.3</ecNumber>
    </recommendedName>
    <alternativeName>
        <fullName evidence="10">Thiamine-phosphate pyrophosphorylase</fullName>
        <shortName evidence="10">TMP pyrophosphorylase</shortName>
        <shortName evidence="10">TMP-PPase</shortName>
    </alternativeName>
</protein>
<evidence type="ECO:0000256" key="3">
    <source>
        <dbReference type="ARBA" id="ARBA00022679"/>
    </source>
</evidence>
<evidence type="ECO:0000313" key="15">
    <source>
        <dbReference type="Proteomes" id="UP000789325"/>
    </source>
</evidence>
<dbReference type="NCBIfam" id="TIGR00693">
    <property type="entry name" value="thiE"/>
    <property type="match status" value="1"/>
</dbReference>
<keyword evidence="5 10" id="KW-0460">Magnesium</keyword>
<evidence type="ECO:0000256" key="10">
    <source>
        <dbReference type="HAMAP-Rule" id="MF_00097"/>
    </source>
</evidence>
<keyword evidence="3 10" id="KW-0808">Transferase</keyword>
<feature type="binding site" evidence="10">
    <location>
        <position position="75"/>
    </location>
    <ligand>
        <name>4-amino-2-methyl-5-(diphosphooxymethyl)pyrimidine</name>
        <dbReference type="ChEBI" id="CHEBI:57841"/>
    </ligand>
</feature>
<feature type="binding site" evidence="10">
    <location>
        <position position="143"/>
    </location>
    <ligand>
        <name>4-amino-2-methyl-5-(diphosphooxymethyl)pyrimidine</name>
        <dbReference type="ChEBI" id="CHEBI:57841"/>
    </ligand>
</feature>
<dbReference type="PANTHER" id="PTHR20857">
    <property type="entry name" value="THIAMINE-PHOSPHATE PYROPHOSPHORYLASE"/>
    <property type="match status" value="1"/>
</dbReference>
<feature type="domain" description="Thiamine phosphate synthase/TenI" evidence="13">
    <location>
        <begin position="13"/>
        <end position="193"/>
    </location>
</feature>
<dbReference type="GO" id="GO:0004789">
    <property type="term" value="F:thiamine-phosphate diphosphorylase activity"/>
    <property type="evidence" value="ECO:0007669"/>
    <property type="project" value="UniProtKB-UniRule"/>
</dbReference>
<feature type="binding site" evidence="10">
    <location>
        <begin position="190"/>
        <end position="191"/>
    </location>
    <ligand>
        <name>2-[(2R,5Z)-2-carboxy-4-methylthiazol-5(2H)-ylidene]ethyl phosphate</name>
        <dbReference type="ChEBI" id="CHEBI:62899"/>
    </ligand>
</feature>
<dbReference type="FunFam" id="3.20.20.70:FF:000096">
    <property type="entry name" value="Thiamine-phosphate synthase"/>
    <property type="match status" value="1"/>
</dbReference>
<dbReference type="HAMAP" id="MF_00097">
    <property type="entry name" value="TMP_synthase"/>
    <property type="match status" value="1"/>
</dbReference>
<feature type="binding site" evidence="10">
    <location>
        <position position="114"/>
    </location>
    <ligand>
        <name>4-amino-2-methyl-5-(diphosphooxymethyl)pyrimidine</name>
        <dbReference type="ChEBI" id="CHEBI:57841"/>
    </ligand>
</feature>
<evidence type="ECO:0000259" key="13">
    <source>
        <dbReference type="Pfam" id="PF02581"/>
    </source>
</evidence>
<comment type="function">
    <text evidence="1 10">Condenses 4-methyl-5-(beta-hydroxyethyl)thiazole monophosphate (THZ-P) and 2-methyl-4-amino-5-hydroxymethyl pyrimidine pyrophosphate (HMP-PP) to form thiamine monophosphate (TMP).</text>
</comment>
<evidence type="ECO:0000256" key="12">
    <source>
        <dbReference type="RuleBase" id="RU004253"/>
    </source>
</evidence>
<evidence type="ECO:0000256" key="7">
    <source>
        <dbReference type="ARBA" id="ARBA00047334"/>
    </source>
</evidence>
<dbReference type="CDD" id="cd00564">
    <property type="entry name" value="TMP_TenI"/>
    <property type="match status" value="1"/>
</dbReference>
<dbReference type="GO" id="GO:0009229">
    <property type="term" value="P:thiamine diphosphate biosynthetic process"/>
    <property type="evidence" value="ECO:0007669"/>
    <property type="project" value="UniProtKB-UniRule"/>
</dbReference>
<keyword evidence="4 10" id="KW-0479">Metal-binding</keyword>
<evidence type="ECO:0000313" key="14">
    <source>
        <dbReference type="EMBL" id="HJH42499.1"/>
    </source>
</evidence>
<comment type="catalytic activity">
    <reaction evidence="8 10 11">
        <text>2-(2-carboxy-4-methylthiazol-5-yl)ethyl phosphate + 4-amino-2-methyl-5-(diphosphooxymethyl)pyrimidine + 2 H(+) = thiamine phosphate + CO2 + diphosphate</text>
        <dbReference type="Rhea" id="RHEA:47848"/>
        <dbReference type="ChEBI" id="CHEBI:15378"/>
        <dbReference type="ChEBI" id="CHEBI:16526"/>
        <dbReference type="ChEBI" id="CHEBI:33019"/>
        <dbReference type="ChEBI" id="CHEBI:37575"/>
        <dbReference type="ChEBI" id="CHEBI:57841"/>
        <dbReference type="ChEBI" id="CHEBI:62890"/>
        <dbReference type="EC" id="2.5.1.3"/>
    </reaction>
</comment>
<comment type="caution">
    <text evidence="14">The sequence shown here is derived from an EMBL/GenBank/DDBJ whole genome shotgun (WGS) entry which is preliminary data.</text>
</comment>
<comment type="cofactor">
    <cofactor evidence="10">
        <name>Mg(2+)</name>
        <dbReference type="ChEBI" id="CHEBI:18420"/>
    </cofactor>
    <text evidence="10">Binds 1 Mg(2+) ion per subunit.</text>
</comment>
<dbReference type="AlphaFoldDB" id="A0A9D3AC53"/>
<dbReference type="Gene3D" id="3.20.20.70">
    <property type="entry name" value="Aldolase class I"/>
    <property type="match status" value="1"/>
</dbReference>
<dbReference type="InterPro" id="IPR034291">
    <property type="entry name" value="TMP_synthase"/>
</dbReference>
<sequence length="216" mass="21017">MHSRKSLRRAMALYAVTDRSWLGGRTLADCVAAALAGGATCVQLREKGASTAAVAAQARALLPLCRAAGAPLIVNDDVEAALLAGADGVHVGQGDAACAEARAALGPDAVVGVSVQTAAQALAAQEAGADYLGAGAVFGTPTKTDAVVTGVDGLSAICAAVDIPVVAIGGLNARTLPALAGSGADGAAVVSALFAADDIESAARHLRVAVREALGA</sequence>
<reference evidence="14" key="2">
    <citation type="submission" date="2021-09" db="EMBL/GenBank/DDBJ databases">
        <authorList>
            <person name="Gilroy R."/>
        </authorList>
    </citation>
    <scope>NUCLEOTIDE SEQUENCE</scope>
    <source>
        <strain evidence="14">USAMLcec12-2067</strain>
    </source>
</reference>
<evidence type="ECO:0000256" key="8">
    <source>
        <dbReference type="ARBA" id="ARBA00047851"/>
    </source>
</evidence>
<feature type="binding site" evidence="10">
    <location>
        <begin position="43"/>
        <end position="47"/>
    </location>
    <ligand>
        <name>4-amino-2-methyl-5-(diphosphooxymethyl)pyrimidine</name>
        <dbReference type="ChEBI" id="CHEBI:57841"/>
    </ligand>
</feature>
<dbReference type="InterPro" id="IPR022998">
    <property type="entry name" value="ThiamineP_synth_TenI"/>
</dbReference>
<evidence type="ECO:0000256" key="11">
    <source>
        <dbReference type="RuleBase" id="RU003826"/>
    </source>
</evidence>
<dbReference type="GO" id="GO:0000287">
    <property type="term" value="F:magnesium ion binding"/>
    <property type="evidence" value="ECO:0007669"/>
    <property type="project" value="UniProtKB-UniRule"/>
</dbReference>
<dbReference type="SUPFAM" id="SSF51391">
    <property type="entry name" value="Thiamin phosphate synthase"/>
    <property type="match status" value="1"/>
</dbReference>
<organism evidence="14 15">
    <name type="scientific">Rubneribacter badeniensis</name>
    <dbReference type="NCBI Taxonomy" id="2070688"/>
    <lineage>
        <taxon>Bacteria</taxon>
        <taxon>Bacillati</taxon>
        <taxon>Actinomycetota</taxon>
        <taxon>Coriobacteriia</taxon>
        <taxon>Eggerthellales</taxon>
        <taxon>Eggerthellaceae</taxon>
        <taxon>Rubneribacter</taxon>
    </lineage>
</organism>
<gene>
    <name evidence="10 14" type="primary">thiE</name>
    <name evidence="14" type="ORF">K8V16_01725</name>
</gene>
<keyword evidence="6 10" id="KW-0784">Thiamine biosynthesis</keyword>
<dbReference type="GO" id="GO:0005737">
    <property type="term" value="C:cytoplasm"/>
    <property type="evidence" value="ECO:0007669"/>
    <property type="project" value="TreeGrafter"/>
</dbReference>
<evidence type="ECO:0000256" key="9">
    <source>
        <dbReference type="ARBA" id="ARBA00047883"/>
    </source>
</evidence>
<comment type="catalytic activity">
    <reaction evidence="7 10 11">
        <text>4-methyl-5-(2-phosphooxyethyl)-thiazole + 4-amino-2-methyl-5-(diphosphooxymethyl)pyrimidine + H(+) = thiamine phosphate + diphosphate</text>
        <dbReference type="Rhea" id="RHEA:22328"/>
        <dbReference type="ChEBI" id="CHEBI:15378"/>
        <dbReference type="ChEBI" id="CHEBI:33019"/>
        <dbReference type="ChEBI" id="CHEBI:37575"/>
        <dbReference type="ChEBI" id="CHEBI:57841"/>
        <dbReference type="ChEBI" id="CHEBI:58296"/>
        <dbReference type="EC" id="2.5.1.3"/>
    </reaction>
</comment>
<proteinExistence type="inferred from homology"/>
<dbReference type="PANTHER" id="PTHR20857:SF15">
    <property type="entry name" value="THIAMINE-PHOSPHATE SYNTHASE"/>
    <property type="match status" value="1"/>
</dbReference>
<feature type="binding site" evidence="10">
    <location>
        <position position="95"/>
    </location>
    <ligand>
        <name>Mg(2+)</name>
        <dbReference type="ChEBI" id="CHEBI:18420"/>
    </ligand>
</feature>
<evidence type="ECO:0000256" key="6">
    <source>
        <dbReference type="ARBA" id="ARBA00022977"/>
    </source>
</evidence>
<dbReference type="InterPro" id="IPR013785">
    <property type="entry name" value="Aldolase_TIM"/>
</dbReference>
<dbReference type="Proteomes" id="UP000789325">
    <property type="component" value="Unassembled WGS sequence"/>
</dbReference>
<evidence type="ECO:0000256" key="5">
    <source>
        <dbReference type="ARBA" id="ARBA00022842"/>
    </source>
</evidence>
<evidence type="ECO:0000256" key="2">
    <source>
        <dbReference type="ARBA" id="ARBA00005165"/>
    </source>
</evidence>